<keyword evidence="8" id="KW-1185">Reference proteome</keyword>
<dbReference type="EMBL" id="JANCLU010000006">
    <property type="protein sequence ID" value="MCP8938469.1"/>
    <property type="molecule type" value="Genomic_DNA"/>
</dbReference>
<dbReference type="InterPro" id="IPR023765">
    <property type="entry name" value="SBP_5_CS"/>
</dbReference>
<reference evidence="7 8" key="1">
    <citation type="submission" date="2022-07" db="EMBL/GenBank/DDBJ databases">
        <authorList>
            <person name="Li W.-J."/>
            <person name="Deng Q.-Q."/>
        </authorList>
    </citation>
    <scope>NUCLEOTIDE SEQUENCE [LARGE SCALE GENOMIC DNA]</scope>
    <source>
        <strain evidence="7 8">SYSU M60028</strain>
    </source>
</reference>
<dbReference type="Proteomes" id="UP001205890">
    <property type="component" value="Unassembled WGS sequence"/>
</dbReference>
<dbReference type="InterPro" id="IPR030678">
    <property type="entry name" value="Peptide/Ni-bd"/>
</dbReference>
<dbReference type="InterPro" id="IPR000914">
    <property type="entry name" value="SBP_5_dom"/>
</dbReference>
<dbReference type="Gene3D" id="3.40.190.10">
    <property type="entry name" value="Periplasmic binding protein-like II"/>
    <property type="match status" value="1"/>
</dbReference>
<gene>
    <name evidence="7" type="ORF">NK718_08065</name>
</gene>
<dbReference type="CDD" id="cd08498">
    <property type="entry name" value="PBP2_NikA_DppA_OppA_like_2"/>
    <property type="match status" value="1"/>
</dbReference>
<evidence type="ECO:0000256" key="4">
    <source>
        <dbReference type="ARBA" id="ARBA00022729"/>
    </source>
</evidence>
<dbReference type="Pfam" id="PF00496">
    <property type="entry name" value="SBP_bac_5"/>
    <property type="match status" value="1"/>
</dbReference>
<comment type="subcellular location">
    <subcellularLocation>
        <location evidence="1">Periplasm</location>
    </subcellularLocation>
</comment>
<dbReference type="PIRSF" id="PIRSF002741">
    <property type="entry name" value="MppA"/>
    <property type="match status" value="1"/>
</dbReference>
<keyword evidence="3" id="KW-0813">Transport</keyword>
<comment type="caution">
    <text evidence="7">The sequence shown here is derived from an EMBL/GenBank/DDBJ whole genome shotgun (WGS) entry which is preliminary data.</text>
</comment>
<accession>A0ABT1LAK0</accession>
<evidence type="ECO:0000259" key="6">
    <source>
        <dbReference type="Pfam" id="PF00496"/>
    </source>
</evidence>
<name>A0ABT1LAK0_9HYPH</name>
<dbReference type="Gene3D" id="3.90.76.10">
    <property type="entry name" value="Dipeptide-binding Protein, Domain 1"/>
    <property type="match status" value="1"/>
</dbReference>
<dbReference type="PANTHER" id="PTHR30290:SF9">
    <property type="entry name" value="OLIGOPEPTIDE-BINDING PROTEIN APPA"/>
    <property type="match status" value="1"/>
</dbReference>
<evidence type="ECO:0000313" key="7">
    <source>
        <dbReference type="EMBL" id="MCP8938469.1"/>
    </source>
</evidence>
<dbReference type="InterPro" id="IPR039424">
    <property type="entry name" value="SBP_5"/>
</dbReference>
<dbReference type="RefSeq" id="WP_254740431.1">
    <property type="nucleotide sequence ID" value="NZ_JANCLU010000006.1"/>
</dbReference>
<evidence type="ECO:0000256" key="5">
    <source>
        <dbReference type="SAM" id="SignalP"/>
    </source>
</evidence>
<keyword evidence="4 5" id="KW-0732">Signal</keyword>
<feature type="signal peptide" evidence="5">
    <location>
        <begin position="1"/>
        <end position="28"/>
    </location>
</feature>
<sequence>MLTVNRSIRIGILAAALASPLAAPGASAATFKFASPVDAYTLDPHAVSNTLVFAILGNIYEPLVRRGGDLQLEPALATKWTLVDNSTWRFELRKGVKFQDGGDFTADDVVFSFERAKAGGIKSNLSTLESVKKVDDYTIDIKTRGVDPIVPMEITNWFIMSKAWSEKNGAVQPGSPDNKVETFANRNAMGTGPFKLAGRDPGVKIEFEKNPAWWDKPVGNIDKATFFVIPNPSARVSALVSGEVDMIDTLPPQDTQRIEQTKGLKVLAGPDLRVAFLLADVNRDELLYSDVKGKNPFKDKRVREAMQLAIDLDAIKTKVMRNYSKPLGLAIAPEVNGFDPELGKPVQPDVAKAKALLTEAGYPNGFSVTFDCTNDRFMNDEATCIAISGSLGRIGIKAEPRAQTTSKWAQQINPPGYNTSLTMVGYSPFTYDAHIFLTSLLHSRDAAGRGVFNIGGYSNPKVDELIAQIQSDTNPDSRRQKIREALKIAKDDVALIPIHQLNILWAAKDTVNVVQPADLAYPLRLFSVKQ</sequence>
<comment type="similarity">
    <text evidence="2">Belongs to the bacterial solute-binding protein 5 family.</text>
</comment>
<feature type="chain" id="PRO_5045878060" evidence="5">
    <location>
        <begin position="29"/>
        <end position="530"/>
    </location>
</feature>
<evidence type="ECO:0000256" key="1">
    <source>
        <dbReference type="ARBA" id="ARBA00004418"/>
    </source>
</evidence>
<proteinExistence type="inferred from homology"/>
<dbReference type="Gene3D" id="3.10.105.10">
    <property type="entry name" value="Dipeptide-binding Protein, Domain 3"/>
    <property type="match status" value="1"/>
</dbReference>
<evidence type="ECO:0000256" key="2">
    <source>
        <dbReference type="ARBA" id="ARBA00005695"/>
    </source>
</evidence>
<feature type="domain" description="Solute-binding protein family 5" evidence="6">
    <location>
        <begin position="72"/>
        <end position="446"/>
    </location>
</feature>
<evidence type="ECO:0000313" key="8">
    <source>
        <dbReference type="Proteomes" id="UP001205890"/>
    </source>
</evidence>
<dbReference type="PANTHER" id="PTHR30290">
    <property type="entry name" value="PERIPLASMIC BINDING COMPONENT OF ABC TRANSPORTER"/>
    <property type="match status" value="1"/>
</dbReference>
<protein>
    <submittedName>
        <fullName evidence="7">ABC transporter substrate-binding protein</fullName>
    </submittedName>
</protein>
<organism evidence="7 8">
    <name type="scientific">Alsobacter ponti</name>
    <dbReference type="NCBI Taxonomy" id="2962936"/>
    <lineage>
        <taxon>Bacteria</taxon>
        <taxon>Pseudomonadati</taxon>
        <taxon>Pseudomonadota</taxon>
        <taxon>Alphaproteobacteria</taxon>
        <taxon>Hyphomicrobiales</taxon>
        <taxon>Alsobacteraceae</taxon>
        <taxon>Alsobacter</taxon>
    </lineage>
</organism>
<dbReference type="PROSITE" id="PS01040">
    <property type="entry name" value="SBP_BACTERIAL_5"/>
    <property type="match status" value="1"/>
</dbReference>
<dbReference type="SUPFAM" id="SSF53850">
    <property type="entry name" value="Periplasmic binding protein-like II"/>
    <property type="match status" value="1"/>
</dbReference>
<evidence type="ECO:0000256" key="3">
    <source>
        <dbReference type="ARBA" id="ARBA00022448"/>
    </source>
</evidence>